<keyword evidence="4" id="KW-0021">Allosteric enzyme</keyword>
<dbReference type="InterPro" id="IPR035090">
    <property type="entry name" value="Pyridoxal_P_attach_site"/>
</dbReference>
<evidence type="ECO:0000256" key="3">
    <source>
        <dbReference type="ARBA" id="ARBA00006047"/>
    </source>
</evidence>
<keyword evidence="9 14" id="KW-0663">Pyridoxal phosphate</keyword>
<evidence type="ECO:0000256" key="1">
    <source>
        <dbReference type="ARBA" id="ARBA00001275"/>
    </source>
</evidence>
<comment type="function">
    <text evidence="15">Allosteric enzyme that catalyzes the rate-limiting step in glycogen catabolism, the phosphorolytic cleavage of glycogen to produce glucose-1-phosphate, and plays a central role in maintaining cellular and organismal glucose homeostasis.</text>
</comment>
<dbReference type="FunFam" id="3.40.50.2000:FF:000197">
    <property type="entry name" value="Alpha-1,4 glucan phosphorylase"/>
    <property type="match status" value="1"/>
</dbReference>
<keyword evidence="7 15" id="KW-0328">Glycosyltransferase</keyword>
<evidence type="ECO:0000256" key="7">
    <source>
        <dbReference type="ARBA" id="ARBA00022676"/>
    </source>
</evidence>
<accession>A0A8C7LX53</accession>
<keyword evidence="8 15" id="KW-0808">Transferase</keyword>
<dbReference type="FunFam" id="3.40.50.2000:FF:000005">
    <property type="entry name" value="Alpha-1,4 glucan phosphorylase"/>
    <property type="match status" value="1"/>
</dbReference>
<keyword evidence="6" id="KW-0321">Glycogen metabolism</keyword>
<dbReference type="GO" id="GO:0030170">
    <property type="term" value="F:pyridoxal phosphate binding"/>
    <property type="evidence" value="ECO:0007669"/>
    <property type="project" value="InterPro"/>
</dbReference>
<dbReference type="Gene3D" id="3.40.50.2000">
    <property type="entry name" value="Glycogen Phosphorylase B"/>
    <property type="match status" value="2"/>
</dbReference>
<dbReference type="GO" id="GO:0005980">
    <property type="term" value="P:glycogen catabolic process"/>
    <property type="evidence" value="ECO:0007669"/>
    <property type="project" value="TreeGrafter"/>
</dbReference>
<reference evidence="16" key="1">
    <citation type="submission" date="2020-07" db="EMBL/GenBank/DDBJ databases">
        <title>A long reads based de novo assembly of the rainbow trout Arlee double haploid line genome.</title>
        <authorList>
            <person name="Gao G."/>
            <person name="Palti Y."/>
        </authorList>
    </citation>
    <scope>NUCLEOTIDE SEQUENCE [LARGE SCALE GENOMIC DNA]</scope>
</reference>
<comment type="cofactor">
    <cofactor evidence="2 15">
        <name>pyridoxal 5'-phosphate</name>
        <dbReference type="ChEBI" id="CHEBI:597326"/>
    </cofactor>
</comment>
<dbReference type="EC" id="2.4.1.1" evidence="15"/>
<evidence type="ECO:0000256" key="8">
    <source>
        <dbReference type="ARBA" id="ARBA00022679"/>
    </source>
</evidence>
<protein>
    <recommendedName>
        <fullName evidence="15">Alpha-1,4 glucan phosphorylase</fullName>
        <ecNumber evidence="15">2.4.1.1</ecNumber>
    </recommendedName>
</protein>
<name>A0A8C7LX53_ONCMY</name>
<dbReference type="GO" id="GO:0005737">
    <property type="term" value="C:cytoplasm"/>
    <property type="evidence" value="ECO:0007669"/>
    <property type="project" value="TreeGrafter"/>
</dbReference>
<proteinExistence type="inferred from homology"/>
<dbReference type="GeneTree" id="ENSGT00950000183148"/>
<evidence type="ECO:0000256" key="2">
    <source>
        <dbReference type="ARBA" id="ARBA00001933"/>
    </source>
</evidence>
<evidence type="ECO:0000256" key="9">
    <source>
        <dbReference type="ARBA" id="ARBA00022898"/>
    </source>
</evidence>
<dbReference type="AlphaFoldDB" id="A0A8C7LX53"/>
<evidence type="ECO:0000256" key="11">
    <source>
        <dbReference type="ARBA" id="ARBA00023277"/>
    </source>
</evidence>
<comment type="similarity">
    <text evidence="3 15">Belongs to the glycogen phosphorylase family.</text>
</comment>
<dbReference type="PIRSF" id="PIRSF000460">
    <property type="entry name" value="Pprylas_GlgP"/>
    <property type="match status" value="1"/>
</dbReference>
<sequence>MSSPLSDHEKRKQISVRGIAGLGDVVEIKKSFNRHLHFTLVKDRNVATPRDYYFALAHTVRDHLVGRWIRTQQYYYEKDPKRIHYLSLEFYMGRTLQNTMINLGLQNACDEAIYQLGLDIEELEEIEEDAGLGNGGLGRLAACFLDSMASLGLAAYGYGIRYEFGIFNQKISNGWQVEEADDWLRYGNPWEKARPEYMLPVHFYGRVEQTAEGVKWVETQVVLAMPYDTPVPGFKNNTVNTMRLWSAKAPIDFNLQEFNVGDYIEAVLDRNLAENISRVLYPNDNFFEGKELRLKQEYFVVAATLQDIIRRFKSSKFGCRDPVRTSFETFPEKVAIQLNDTHPALAIPELMRILVDLEKLDWDKAWEVTRQTCAYTNHTVLPEALERWPINLFEKLLPRHLQIIYEINHLHLQRIAAMFPGDHDRLRRMSLIEEGDPKRINMAHLCVVGSHAVNGVARIHSEIVKNTVFKDFYEVEPEKFQNKTNGITPRRWLLLCNPGLADLIAELIQSGVVASLGEPLLKYFSTFKSPSVLLQENKQKFAAYLEKEYEVKINPESIFDIHVKRIHEYKRQLLNVLHIITFYNRIKKDPSKHFVPRTVIIGGKAAPGYHMAKMIIKLITAVGQVINNDPVVGDRLKVIYLENYRVSLAEKVIPAADLSEQISTAGTEASGTGNMKFMLNGALTIGTMDGANVEMAEEAGEENLFIFGMRVEDVDAMDKTGYNAREYYERLSELRQVIDQIQTGYFSPKEHELFKDVVNMLMNHDRFKVFADYEAYITCQDRVNELYKNPKEWTRTVIRNIAGSGKFSSDRTISEYARDIWGVEPSDVKIPPPNEPPVESRK</sequence>
<evidence type="ECO:0000313" key="16">
    <source>
        <dbReference type="Ensembl" id="ENSOMYP00000001708.2"/>
    </source>
</evidence>
<dbReference type="PANTHER" id="PTHR11468:SF29">
    <property type="entry name" value="GLYCOGEN PHOSPHORYLASE, BRAIN FORM"/>
    <property type="match status" value="1"/>
</dbReference>
<keyword evidence="10" id="KW-0007">Acetylation</keyword>
<dbReference type="Proteomes" id="UP000694395">
    <property type="component" value="Chromosome 1"/>
</dbReference>
<comment type="catalytic activity">
    <reaction evidence="1 15">
        <text>[(1-&gt;4)-alpha-D-glucosyl](n) + phosphate = [(1-&gt;4)-alpha-D-glucosyl](n-1) + alpha-D-glucose 1-phosphate</text>
        <dbReference type="Rhea" id="RHEA:41732"/>
        <dbReference type="Rhea" id="RHEA-COMP:9584"/>
        <dbReference type="Rhea" id="RHEA-COMP:9586"/>
        <dbReference type="ChEBI" id="CHEBI:15444"/>
        <dbReference type="ChEBI" id="CHEBI:43474"/>
        <dbReference type="ChEBI" id="CHEBI:58601"/>
        <dbReference type="EC" id="2.4.1.1"/>
    </reaction>
</comment>
<evidence type="ECO:0000256" key="6">
    <source>
        <dbReference type="ARBA" id="ARBA00022600"/>
    </source>
</evidence>
<evidence type="ECO:0000256" key="10">
    <source>
        <dbReference type="ARBA" id="ARBA00022990"/>
    </source>
</evidence>
<keyword evidence="11 15" id="KW-0119">Carbohydrate metabolism</keyword>
<reference evidence="16" key="2">
    <citation type="submission" date="2025-08" db="UniProtKB">
        <authorList>
            <consortium name="Ensembl"/>
        </authorList>
    </citation>
    <scope>IDENTIFICATION</scope>
</reference>
<comment type="subunit">
    <text evidence="12">Homodimer. Dimers associate into a tetramer to form the enzymatically active phosphorylase A.</text>
</comment>
<dbReference type="InterPro" id="IPR000811">
    <property type="entry name" value="Glyco_trans_35"/>
</dbReference>
<dbReference type="InterPro" id="IPR011833">
    <property type="entry name" value="Glycg_phsphrylas"/>
</dbReference>
<comment type="function">
    <text evidence="13">Glycogen phosphorylase that regulates glycogen mobilization. Phosphorylase is an important allosteric enzyme in carbohydrate metabolism. Enzymes from different sources differ in their regulatory mechanisms and in their natural substrates. However, all known phosphorylases share catalytic and structural properties.</text>
</comment>
<dbReference type="Pfam" id="PF00343">
    <property type="entry name" value="Phosphorylase"/>
    <property type="match status" value="1"/>
</dbReference>
<dbReference type="NCBIfam" id="TIGR02093">
    <property type="entry name" value="P_ylase"/>
    <property type="match status" value="1"/>
</dbReference>
<evidence type="ECO:0000313" key="17">
    <source>
        <dbReference type="Proteomes" id="UP000694395"/>
    </source>
</evidence>
<evidence type="ECO:0000256" key="5">
    <source>
        <dbReference type="ARBA" id="ARBA00022553"/>
    </source>
</evidence>
<dbReference type="FunFam" id="3.40.50.2000:FF:000153">
    <property type="entry name" value="Alpha-1,4 glucan phosphorylase"/>
    <property type="match status" value="1"/>
</dbReference>
<evidence type="ECO:0000256" key="14">
    <source>
        <dbReference type="PIRSR" id="PIRSR000460-1"/>
    </source>
</evidence>
<keyword evidence="5" id="KW-0597">Phosphoprotein</keyword>
<evidence type="ECO:0000256" key="13">
    <source>
        <dbReference type="ARBA" id="ARBA00045394"/>
    </source>
</evidence>
<organism evidence="16 17">
    <name type="scientific">Oncorhynchus mykiss</name>
    <name type="common">Rainbow trout</name>
    <name type="synonym">Salmo gairdneri</name>
    <dbReference type="NCBI Taxonomy" id="8022"/>
    <lineage>
        <taxon>Eukaryota</taxon>
        <taxon>Metazoa</taxon>
        <taxon>Chordata</taxon>
        <taxon>Craniata</taxon>
        <taxon>Vertebrata</taxon>
        <taxon>Euteleostomi</taxon>
        <taxon>Actinopterygii</taxon>
        <taxon>Neopterygii</taxon>
        <taxon>Teleostei</taxon>
        <taxon>Protacanthopterygii</taxon>
        <taxon>Salmoniformes</taxon>
        <taxon>Salmonidae</taxon>
        <taxon>Salmoninae</taxon>
        <taxon>Oncorhynchus</taxon>
    </lineage>
</organism>
<dbReference type="CDD" id="cd04300">
    <property type="entry name" value="GT35_Glycogen_Phosphorylase"/>
    <property type="match status" value="1"/>
</dbReference>
<evidence type="ECO:0000256" key="12">
    <source>
        <dbReference type="ARBA" id="ARBA00038533"/>
    </source>
</evidence>
<evidence type="ECO:0000256" key="4">
    <source>
        <dbReference type="ARBA" id="ARBA00022533"/>
    </source>
</evidence>
<feature type="modified residue" description="N6-(pyridoxal phosphate)lysine" evidence="14">
    <location>
        <position position="676"/>
    </location>
</feature>
<evidence type="ECO:0000256" key="15">
    <source>
        <dbReference type="RuleBase" id="RU000587"/>
    </source>
</evidence>
<dbReference type="SUPFAM" id="SSF53756">
    <property type="entry name" value="UDP-Glycosyltransferase/glycogen phosphorylase"/>
    <property type="match status" value="1"/>
</dbReference>
<keyword evidence="17" id="KW-1185">Reference proteome</keyword>
<dbReference type="PROSITE" id="PS00102">
    <property type="entry name" value="PHOSPHORYLASE"/>
    <property type="match status" value="1"/>
</dbReference>
<dbReference type="GO" id="GO:0008184">
    <property type="term" value="F:glycogen phosphorylase activity"/>
    <property type="evidence" value="ECO:0007669"/>
    <property type="project" value="InterPro"/>
</dbReference>
<reference evidence="16" key="3">
    <citation type="submission" date="2025-09" db="UniProtKB">
        <authorList>
            <consortium name="Ensembl"/>
        </authorList>
    </citation>
    <scope>IDENTIFICATION</scope>
</reference>
<dbReference type="Ensembl" id="ENSOMYT00000001912.2">
    <property type="protein sequence ID" value="ENSOMYP00000001708.2"/>
    <property type="gene ID" value="ENSOMYG00000000808.2"/>
</dbReference>
<dbReference type="PANTHER" id="PTHR11468">
    <property type="entry name" value="GLYCOGEN PHOSPHORYLASE"/>
    <property type="match status" value="1"/>
</dbReference>